<feature type="region of interest" description="Disordered" evidence="1">
    <location>
        <begin position="74"/>
        <end position="104"/>
    </location>
</feature>
<dbReference type="AlphaFoldDB" id="A0A8H6MVY9"/>
<comment type="caution">
    <text evidence="3">The sequence shown here is derived from an EMBL/GenBank/DDBJ whole genome shotgun (WGS) entry which is preliminary data.</text>
</comment>
<sequence length="670" mass="74841">MSWIPNPRSALCRPCAEAIPKFRDKHNDFVCIHGTAMQVVKSAGNGCPFCRLLTDALHLYKYAPMHGDPWDMTPSYDKPSSESDTARTYGEVSEGRVSSSTEYQGDARGSMIQIDVWQQTRAGGIPFPRLLRMAKLQLSSLNDDLHYFRDVLLPEEVRSMHEPGSACYNPSAVAKGCLASCDANHDCYSSLQDGMLPTRVIDVGETPQDQPRLFVPKTPTRAKYIALSYCWGRTNTFVVTPANISQLQQGFPTTALPLTLRDVVELTRELGLRYLWIDALCILQGDHPDSRKDWAVEFPQMHEYYGNAYLTVSAAGASDADGGLFAPQVEHGRILADDAGYFSADRYDPGPKLTGQPINARGWTMQEALMSPRMLVFSSLGLAWQCRRTRFGRVVDASGTVDAEVEHAYTLPPPPAKPDWMRIVEDYSHRKLTSPGDKLPAIASLAHLYGTTTAPDDRYLAGLWKADLLRQMLWHIDLSERSFRPPKYRAPTWSWAAIDGPVQYVHARSEEHDRNTRWVASLIDHKIVPVDPSNPFGPLDYAEITVRGPLLKASYPSVSRTEAFGYIYTLGHAKRTELGKQAQQKKDPDIGYIDYDVHNSPDDLLQQLAQEKILYCLLLRAGDDFYGALGLLPVPQTDPKAPKKFRRVGVVTVKKANIFEKAPVETVVLV</sequence>
<dbReference type="PANTHER" id="PTHR33112:SF16">
    <property type="entry name" value="HETEROKARYON INCOMPATIBILITY DOMAIN-CONTAINING PROTEIN"/>
    <property type="match status" value="1"/>
</dbReference>
<dbReference type="Pfam" id="PF06985">
    <property type="entry name" value="HET"/>
    <property type="match status" value="1"/>
</dbReference>
<dbReference type="PANTHER" id="PTHR33112">
    <property type="entry name" value="DOMAIN PROTEIN, PUTATIVE-RELATED"/>
    <property type="match status" value="1"/>
</dbReference>
<dbReference type="Proteomes" id="UP000639643">
    <property type="component" value="Unassembled WGS sequence"/>
</dbReference>
<evidence type="ECO:0000313" key="3">
    <source>
        <dbReference type="EMBL" id="KAF6811007.1"/>
    </source>
</evidence>
<dbReference type="EMBL" id="WIGM01000831">
    <property type="protein sequence ID" value="KAF6811007.1"/>
    <property type="molecule type" value="Genomic_DNA"/>
</dbReference>
<protein>
    <submittedName>
        <fullName evidence="3">Heterokaryon incompatibility protein</fullName>
    </submittedName>
</protein>
<organism evidence="3 4">
    <name type="scientific">Colletotrichum musicola</name>
    <dbReference type="NCBI Taxonomy" id="2175873"/>
    <lineage>
        <taxon>Eukaryota</taxon>
        <taxon>Fungi</taxon>
        <taxon>Dikarya</taxon>
        <taxon>Ascomycota</taxon>
        <taxon>Pezizomycotina</taxon>
        <taxon>Sordariomycetes</taxon>
        <taxon>Hypocreomycetidae</taxon>
        <taxon>Glomerellales</taxon>
        <taxon>Glomerellaceae</taxon>
        <taxon>Colletotrichum</taxon>
        <taxon>Colletotrichum orchidearum species complex</taxon>
    </lineage>
</organism>
<proteinExistence type="predicted"/>
<reference evidence="3" key="1">
    <citation type="journal article" date="2020" name="Phytopathology">
        <title>Genome Sequence Resources of Colletotrichum truncatum, C. plurivorum, C. musicola, and C. sojae: Four Species Pathogenic to Soybean (Glycine max).</title>
        <authorList>
            <person name="Rogerio F."/>
            <person name="Boufleur T.R."/>
            <person name="Ciampi-Guillardi M."/>
            <person name="Sukno S.A."/>
            <person name="Thon M.R."/>
            <person name="Massola Junior N.S."/>
            <person name="Baroncelli R."/>
        </authorList>
    </citation>
    <scope>NUCLEOTIDE SEQUENCE</scope>
    <source>
        <strain evidence="3">LFN0074</strain>
    </source>
</reference>
<dbReference type="OrthoDB" id="5125733at2759"/>
<accession>A0A8H6MVY9</accession>
<dbReference type="InterPro" id="IPR010730">
    <property type="entry name" value="HET"/>
</dbReference>
<evidence type="ECO:0000313" key="4">
    <source>
        <dbReference type="Proteomes" id="UP000639643"/>
    </source>
</evidence>
<name>A0A8H6MVY9_9PEZI</name>
<evidence type="ECO:0000256" key="1">
    <source>
        <dbReference type="SAM" id="MobiDB-lite"/>
    </source>
</evidence>
<gene>
    <name evidence="3" type="ORF">CMUS01_13354</name>
</gene>
<evidence type="ECO:0000259" key="2">
    <source>
        <dbReference type="Pfam" id="PF06985"/>
    </source>
</evidence>
<feature type="domain" description="Heterokaryon incompatibility" evidence="2">
    <location>
        <begin position="224"/>
        <end position="367"/>
    </location>
</feature>
<keyword evidence="4" id="KW-1185">Reference proteome</keyword>